<organism evidence="1 2">
    <name type="scientific">Caballeronia sordidicola</name>
    <name type="common">Burkholderia sordidicola</name>
    <dbReference type="NCBI Taxonomy" id="196367"/>
    <lineage>
        <taxon>Bacteria</taxon>
        <taxon>Pseudomonadati</taxon>
        <taxon>Pseudomonadota</taxon>
        <taxon>Betaproteobacteria</taxon>
        <taxon>Burkholderiales</taxon>
        <taxon>Burkholderiaceae</taxon>
        <taxon>Caballeronia</taxon>
    </lineage>
</organism>
<dbReference type="AlphaFoldDB" id="A0A158GBM8"/>
<proteinExistence type="predicted"/>
<gene>
    <name evidence="1" type="ORF">AWB64_02473</name>
</gene>
<accession>A0A158GBM8</accession>
<evidence type="ECO:0000313" key="1">
    <source>
        <dbReference type="EMBL" id="SAL29029.1"/>
    </source>
</evidence>
<protein>
    <submittedName>
        <fullName evidence="1">Uncharacterized protein</fullName>
    </submittedName>
</protein>
<dbReference type="EMBL" id="FCOC02000005">
    <property type="protein sequence ID" value="SAL29029.1"/>
    <property type="molecule type" value="Genomic_DNA"/>
</dbReference>
<reference evidence="1 2" key="1">
    <citation type="submission" date="2016-01" db="EMBL/GenBank/DDBJ databases">
        <authorList>
            <person name="Oliw E.H."/>
        </authorList>
    </citation>
    <scope>NUCLEOTIDE SEQUENCE [LARGE SCALE GENOMIC DNA]</scope>
    <source>
        <strain evidence="1">LMG 22029</strain>
    </source>
</reference>
<dbReference type="Proteomes" id="UP000054893">
    <property type="component" value="Unassembled WGS sequence"/>
</dbReference>
<evidence type="ECO:0000313" key="2">
    <source>
        <dbReference type="Proteomes" id="UP000054893"/>
    </source>
</evidence>
<dbReference type="RefSeq" id="WP_060819142.1">
    <property type="nucleotide sequence ID" value="NZ_FCOC02000005.1"/>
</dbReference>
<name>A0A158GBM8_CABSO</name>
<sequence>MQTNTLEATSKAKHFSVVADRDLLAAIEAHKQRVEQATGMRISLSQAAAGLLRRGLESID</sequence>